<dbReference type="Proteomes" id="UP000621266">
    <property type="component" value="Unassembled WGS sequence"/>
</dbReference>
<dbReference type="EC" id="3.2.1.14" evidence="1"/>
<dbReference type="InterPro" id="IPR001223">
    <property type="entry name" value="Glyco_hydro18_cat"/>
</dbReference>
<dbReference type="InterPro" id="IPR001579">
    <property type="entry name" value="Glyco_hydro_18_chit_AS"/>
</dbReference>
<comment type="caution">
    <text evidence="9">The sequence shown here is derived from an EMBL/GenBank/DDBJ whole genome shotgun (WGS) entry which is preliminary data.</text>
</comment>
<feature type="signal peptide" evidence="7">
    <location>
        <begin position="1"/>
        <end position="35"/>
    </location>
</feature>
<dbReference type="PROSITE" id="PS51910">
    <property type="entry name" value="GH18_2"/>
    <property type="match status" value="1"/>
</dbReference>
<protein>
    <recommendedName>
        <fullName evidence="1">chitinase</fullName>
        <ecNumber evidence="1">3.2.1.14</ecNumber>
    </recommendedName>
</protein>
<evidence type="ECO:0000259" key="8">
    <source>
        <dbReference type="PROSITE" id="PS51910"/>
    </source>
</evidence>
<feature type="chain" id="PRO_5047442160" description="chitinase" evidence="7">
    <location>
        <begin position="36"/>
        <end position="350"/>
    </location>
</feature>
<comment type="similarity">
    <text evidence="5">Belongs to the glycosyl hydrolase 18 family.</text>
</comment>
<dbReference type="PANTHER" id="PTHR45708">
    <property type="entry name" value="ENDOCHITINASE"/>
    <property type="match status" value="1"/>
</dbReference>
<evidence type="ECO:0000256" key="3">
    <source>
        <dbReference type="ARBA" id="ARBA00023295"/>
    </source>
</evidence>
<name>A0ABQ7FDL4_9ACTN</name>
<accession>A0ABQ7FDL4</accession>
<dbReference type="InterPro" id="IPR050542">
    <property type="entry name" value="Glycosyl_Hydrlase18_Chitinase"/>
</dbReference>
<dbReference type="PROSITE" id="PS01095">
    <property type="entry name" value="GH18_1"/>
    <property type="match status" value="1"/>
</dbReference>
<dbReference type="CDD" id="cd02871">
    <property type="entry name" value="GH18_chitinase_D-like"/>
    <property type="match status" value="1"/>
</dbReference>
<keyword evidence="7" id="KW-0732">Signal</keyword>
<dbReference type="PANTHER" id="PTHR45708:SF49">
    <property type="entry name" value="ENDOCHITINASE"/>
    <property type="match status" value="1"/>
</dbReference>
<keyword evidence="2 4" id="KW-0378">Hydrolase</keyword>
<evidence type="ECO:0000256" key="6">
    <source>
        <dbReference type="SAM" id="MobiDB-lite"/>
    </source>
</evidence>
<evidence type="ECO:0000256" key="5">
    <source>
        <dbReference type="RuleBase" id="RU004453"/>
    </source>
</evidence>
<organism evidence="9 10">
    <name type="scientific">Streptomyces lycii</name>
    <dbReference type="NCBI Taxonomy" id="2654337"/>
    <lineage>
        <taxon>Bacteria</taxon>
        <taxon>Bacillati</taxon>
        <taxon>Actinomycetota</taxon>
        <taxon>Actinomycetes</taxon>
        <taxon>Kitasatosporales</taxon>
        <taxon>Streptomycetaceae</taxon>
        <taxon>Streptomyces</taxon>
    </lineage>
</organism>
<sequence length="350" mass="35656">MARVPLRLPGRGGRLAAASAAAAAALLLGAGLAGAGQSGQDPEPQQPGQRTAAAGPAAVPAHAVTGYWQNFDNGATVQTLGEVQDQYDIIAVAFADATGTPGAVDFTLDPALNYSEEDFKADIAAKQAAGKSVIVSVGGEKGAVAVNSPESAANFADSVHGLMEEYGFDGVDIDLENGLDSTHMTEALRSLSGKAGDGLVITMAPQTIDMQSTENEYFKTALAIKDILTVVNMQYYNSGSMLGCDGQVYSQGTVDFLTALACIQLEGGLDPSQVGLGVPASPSGAGSGYVEPAVVNAALDCLTQGTNCGSFTPEKTYPGLRGAMTWSTNWDAAAGNAWSDAVGPHVHALP</sequence>
<evidence type="ECO:0000313" key="9">
    <source>
        <dbReference type="EMBL" id="KAF4406078.1"/>
    </source>
</evidence>
<gene>
    <name evidence="9" type="ORF">GCU69_26855</name>
</gene>
<proteinExistence type="inferred from homology"/>
<evidence type="ECO:0000256" key="7">
    <source>
        <dbReference type="SAM" id="SignalP"/>
    </source>
</evidence>
<feature type="region of interest" description="Disordered" evidence="6">
    <location>
        <begin position="35"/>
        <end position="56"/>
    </location>
</feature>
<keyword evidence="3 4" id="KW-0326">Glycosidase</keyword>
<evidence type="ECO:0000256" key="1">
    <source>
        <dbReference type="ARBA" id="ARBA00012729"/>
    </source>
</evidence>
<evidence type="ECO:0000313" key="10">
    <source>
        <dbReference type="Proteomes" id="UP000621266"/>
    </source>
</evidence>
<evidence type="ECO:0000256" key="4">
    <source>
        <dbReference type="RuleBase" id="RU000489"/>
    </source>
</evidence>
<feature type="domain" description="GH18" evidence="8">
    <location>
        <begin position="62"/>
        <end position="350"/>
    </location>
</feature>
<evidence type="ECO:0000256" key="2">
    <source>
        <dbReference type="ARBA" id="ARBA00022801"/>
    </source>
</evidence>
<dbReference type="SMART" id="SM00636">
    <property type="entry name" value="Glyco_18"/>
    <property type="match status" value="1"/>
</dbReference>
<dbReference type="SUPFAM" id="SSF51445">
    <property type="entry name" value="(Trans)glycosidases"/>
    <property type="match status" value="1"/>
</dbReference>
<dbReference type="Pfam" id="PF00704">
    <property type="entry name" value="Glyco_hydro_18"/>
    <property type="match status" value="1"/>
</dbReference>
<reference evidence="9 10" key="1">
    <citation type="submission" date="2019-10" db="EMBL/GenBank/DDBJ databases">
        <title>Streptomyces tenebrisbrunneis sp.nov., an endogenous actinomycete isolated from of Lycium ruthenicum.</title>
        <authorList>
            <person name="Ma L."/>
        </authorList>
    </citation>
    <scope>NUCLEOTIDE SEQUENCE [LARGE SCALE GENOMIC DNA]</scope>
    <source>
        <strain evidence="9 10">TRM 66187</strain>
    </source>
</reference>
<dbReference type="EMBL" id="WHPN01000390">
    <property type="protein sequence ID" value="KAF4406078.1"/>
    <property type="molecule type" value="Genomic_DNA"/>
</dbReference>
<dbReference type="InterPro" id="IPR011583">
    <property type="entry name" value="Chitinase_II/V-like_cat"/>
</dbReference>
<dbReference type="Gene3D" id="3.20.20.80">
    <property type="entry name" value="Glycosidases"/>
    <property type="match status" value="1"/>
</dbReference>
<keyword evidence="10" id="KW-1185">Reference proteome</keyword>
<dbReference type="RefSeq" id="WP_098753734.1">
    <property type="nucleotide sequence ID" value="NZ_WHPN01000390.1"/>
</dbReference>
<dbReference type="InterPro" id="IPR017853">
    <property type="entry name" value="GH"/>
</dbReference>